<dbReference type="Gene3D" id="2.60.40.10">
    <property type="entry name" value="Immunoglobulins"/>
    <property type="match status" value="1"/>
</dbReference>
<keyword evidence="5" id="KW-0391">Immunity</keyword>
<keyword evidence="9" id="KW-1185">Reference proteome</keyword>
<dbReference type="InterPro" id="IPR036179">
    <property type="entry name" value="Ig-like_dom_sf"/>
</dbReference>
<feature type="signal peptide" evidence="6">
    <location>
        <begin position="1"/>
        <end position="21"/>
    </location>
</feature>
<dbReference type="Pfam" id="PF07686">
    <property type="entry name" value="V-set"/>
    <property type="match status" value="1"/>
</dbReference>
<evidence type="ECO:0000256" key="6">
    <source>
        <dbReference type="SAM" id="SignalP"/>
    </source>
</evidence>
<dbReference type="InterPro" id="IPR007110">
    <property type="entry name" value="Ig-like_dom"/>
</dbReference>
<dbReference type="PANTHER" id="PTHR19367">
    <property type="entry name" value="T-CELL RECEPTOR ALPHA CHAIN V REGION"/>
    <property type="match status" value="1"/>
</dbReference>
<protein>
    <recommendedName>
        <fullName evidence="7">Ig-like domain-containing protein</fullName>
    </recommendedName>
</protein>
<evidence type="ECO:0000313" key="9">
    <source>
        <dbReference type="Proteomes" id="UP000694390"/>
    </source>
</evidence>
<dbReference type="Proteomes" id="UP000694390">
    <property type="component" value="Unassembled WGS sequence"/>
</dbReference>
<dbReference type="GeneTree" id="ENSGT00830000128446"/>
<evidence type="ECO:0000256" key="2">
    <source>
        <dbReference type="ARBA" id="ARBA00023130"/>
    </source>
</evidence>
<dbReference type="InterPro" id="IPR013783">
    <property type="entry name" value="Ig-like_fold"/>
</dbReference>
<dbReference type="Ensembl" id="ENSGEVT00005021572.1">
    <property type="protein sequence ID" value="ENSGEVP00005020543.1"/>
    <property type="gene ID" value="ENSGEVG00005014569.1"/>
</dbReference>
<dbReference type="InterPro" id="IPR013106">
    <property type="entry name" value="Ig_V-set"/>
</dbReference>
<feature type="domain" description="Ig-like" evidence="7">
    <location>
        <begin position="3"/>
        <end position="123"/>
    </location>
</feature>
<dbReference type="GO" id="GO:0042101">
    <property type="term" value="C:T cell receptor complex"/>
    <property type="evidence" value="ECO:0007669"/>
    <property type="project" value="UniProtKB-KW"/>
</dbReference>
<accession>A0A8C4Y5U0</accession>
<evidence type="ECO:0000259" key="7">
    <source>
        <dbReference type="PROSITE" id="PS50835"/>
    </source>
</evidence>
<dbReference type="InterPro" id="IPR051287">
    <property type="entry name" value="TCR_variable_region"/>
</dbReference>
<feature type="chain" id="PRO_5034816667" description="Ig-like domain-containing protein" evidence="6">
    <location>
        <begin position="22"/>
        <end position="123"/>
    </location>
</feature>
<dbReference type="SUPFAM" id="SSF48726">
    <property type="entry name" value="Immunoglobulin"/>
    <property type="match status" value="1"/>
</dbReference>
<proteinExistence type="predicted"/>
<name>A0A8C4Y5U0_9SAUR</name>
<keyword evidence="3" id="KW-0675">Receptor</keyword>
<dbReference type="PROSITE" id="PS50835">
    <property type="entry name" value="IG_LIKE"/>
    <property type="match status" value="1"/>
</dbReference>
<organism evidence="8 9">
    <name type="scientific">Gopherus evgoodei</name>
    <name type="common">Goodes thornscrub tortoise</name>
    <dbReference type="NCBI Taxonomy" id="1825980"/>
    <lineage>
        <taxon>Eukaryota</taxon>
        <taxon>Metazoa</taxon>
        <taxon>Chordata</taxon>
        <taxon>Craniata</taxon>
        <taxon>Vertebrata</taxon>
        <taxon>Euteleostomi</taxon>
        <taxon>Archelosauria</taxon>
        <taxon>Testudinata</taxon>
        <taxon>Testudines</taxon>
        <taxon>Cryptodira</taxon>
        <taxon>Durocryptodira</taxon>
        <taxon>Testudinoidea</taxon>
        <taxon>Testudinidae</taxon>
        <taxon>Gopherus</taxon>
    </lineage>
</organism>
<keyword evidence="1 6" id="KW-0732">Signal</keyword>
<evidence type="ECO:0000256" key="5">
    <source>
        <dbReference type="ARBA" id="ARBA00043266"/>
    </source>
</evidence>
<evidence type="ECO:0000256" key="4">
    <source>
        <dbReference type="ARBA" id="ARBA00023319"/>
    </source>
</evidence>
<reference evidence="8" key="2">
    <citation type="submission" date="2025-09" db="UniProtKB">
        <authorList>
            <consortium name="Ensembl"/>
        </authorList>
    </citation>
    <scope>IDENTIFICATION</scope>
</reference>
<reference evidence="8" key="1">
    <citation type="submission" date="2025-08" db="UniProtKB">
        <authorList>
            <consortium name="Ensembl"/>
        </authorList>
    </citation>
    <scope>IDENTIFICATION</scope>
</reference>
<keyword evidence="4" id="KW-0393">Immunoglobulin domain</keyword>
<dbReference type="OrthoDB" id="8947657at2759"/>
<dbReference type="AlphaFoldDB" id="A0A8C4Y5U0"/>
<dbReference type="GO" id="GO:0002250">
    <property type="term" value="P:adaptive immune response"/>
    <property type="evidence" value="ECO:0007669"/>
    <property type="project" value="UniProtKB-KW"/>
</dbReference>
<evidence type="ECO:0000256" key="1">
    <source>
        <dbReference type="ARBA" id="ARBA00022729"/>
    </source>
</evidence>
<evidence type="ECO:0000256" key="3">
    <source>
        <dbReference type="ARBA" id="ARBA00023170"/>
    </source>
</evidence>
<keyword evidence="5" id="KW-1279">T cell receptor</keyword>
<dbReference type="PANTHER" id="PTHR19367:SF18">
    <property type="entry name" value="T CELL RECEPTOR ALPHA VARIABLE 16"/>
    <property type="match status" value="1"/>
</dbReference>
<evidence type="ECO:0000313" key="8">
    <source>
        <dbReference type="Ensembl" id="ENSGEVP00005020543.1"/>
    </source>
</evidence>
<sequence>MEPIVYCVCLFLVAGAALVSGPQVSGSEGVTMTLSCSYETSCTAGVYLYWYRQYPNRAPQYILQRGTKEVRSVNDTAGFAQERFSSQADDSSTVLNIAVLELAGTVVYPCRGTKTRLRGCYGH</sequence>
<keyword evidence="2" id="KW-1064">Adaptive immunity</keyword>